<keyword evidence="14" id="KW-1185">Reference proteome</keyword>
<evidence type="ECO:0000256" key="5">
    <source>
        <dbReference type="ARBA" id="ARBA00023065"/>
    </source>
</evidence>
<dbReference type="AlphaFoldDB" id="B4R6W3"/>
<feature type="domain" description="Ionotropic glutamate receptor L-glutamate and glycine-binding" evidence="12">
    <location>
        <begin position="1"/>
        <end position="82"/>
    </location>
</feature>
<evidence type="ECO:0000256" key="1">
    <source>
        <dbReference type="ARBA" id="ARBA00004141"/>
    </source>
</evidence>
<evidence type="ECO:0000256" key="3">
    <source>
        <dbReference type="ARBA" id="ARBA00022692"/>
    </source>
</evidence>
<comment type="subcellular location">
    <subcellularLocation>
        <location evidence="1">Membrane</location>
        <topology evidence="1">Multi-pass membrane protein</topology>
    </subcellularLocation>
</comment>
<reference evidence="13 14" key="1">
    <citation type="journal article" date="2007" name="Nature">
        <title>Evolution of genes and genomes on the Drosophila phylogeny.</title>
        <authorList>
            <consortium name="Drosophila 12 Genomes Consortium"/>
            <person name="Clark A.G."/>
            <person name="Eisen M.B."/>
            <person name="Smith D.R."/>
            <person name="Bergman C.M."/>
            <person name="Oliver B."/>
            <person name="Markow T.A."/>
            <person name="Kaufman T.C."/>
            <person name="Kellis M."/>
            <person name="Gelbart W."/>
            <person name="Iyer V.N."/>
            <person name="Pollard D.A."/>
            <person name="Sackton T.B."/>
            <person name="Larracuente A.M."/>
            <person name="Singh N.D."/>
            <person name="Abad J.P."/>
            <person name="Abt D.N."/>
            <person name="Adryan B."/>
            <person name="Aguade M."/>
            <person name="Akashi H."/>
            <person name="Anderson W.W."/>
            <person name="Aquadro C.F."/>
            <person name="Ardell D.H."/>
            <person name="Arguello R."/>
            <person name="Artieri C.G."/>
            <person name="Barbash D.A."/>
            <person name="Barker D."/>
            <person name="Barsanti P."/>
            <person name="Batterham P."/>
            <person name="Batzoglou S."/>
            <person name="Begun D."/>
            <person name="Bhutkar A."/>
            <person name="Blanco E."/>
            <person name="Bosak S.A."/>
            <person name="Bradley R.K."/>
            <person name="Brand A.D."/>
            <person name="Brent M.R."/>
            <person name="Brooks A.N."/>
            <person name="Brown R.H."/>
            <person name="Butlin R.K."/>
            <person name="Caggese C."/>
            <person name="Calvi B.R."/>
            <person name="Bernardo de Carvalho A."/>
            <person name="Caspi A."/>
            <person name="Castrezana S."/>
            <person name="Celniker S.E."/>
            <person name="Chang J.L."/>
            <person name="Chapple C."/>
            <person name="Chatterji S."/>
            <person name="Chinwalla A."/>
            <person name="Civetta A."/>
            <person name="Clifton S.W."/>
            <person name="Comeron J.M."/>
            <person name="Costello J.C."/>
            <person name="Coyne J.A."/>
            <person name="Daub J."/>
            <person name="David R.G."/>
            <person name="Delcher A.L."/>
            <person name="Delehaunty K."/>
            <person name="Do C.B."/>
            <person name="Ebling H."/>
            <person name="Edwards K."/>
            <person name="Eickbush T."/>
            <person name="Evans J.D."/>
            <person name="Filipski A."/>
            <person name="Findeiss S."/>
            <person name="Freyhult E."/>
            <person name="Fulton L."/>
            <person name="Fulton R."/>
            <person name="Garcia A.C."/>
            <person name="Gardiner A."/>
            <person name="Garfield D.A."/>
            <person name="Garvin B.E."/>
            <person name="Gibson G."/>
            <person name="Gilbert D."/>
            <person name="Gnerre S."/>
            <person name="Godfrey J."/>
            <person name="Good R."/>
            <person name="Gotea V."/>
            <person name="Gravely B."/>
            <person name="Greenberg A.J."/>
            <person name="Griffiths-Jones S."/>
            <person name="Gross S."/>
            <person name="Guigo R."/>
            <person name="Gustafson E.A."/>
            <person name="Haerty W."/>
            <person name="Hahn M.W."/>
            <person name="Halligan D.L."/>
            <person name="Halpern A.L."/>
            <person name="Halter G.M."/>
            <person name="Han M.V."/>
            <person name="Heger A."/>
            <person name="Hillier L."/>
            <person name="Hinrichs A.S."/>
            <person name="Holmes I."/>
            <person name="Hoskins R.A."/>
            <person name="Hubisz M.J."/>
            <person name="Hultmark D."/>
            <person name="Huntley M.A."/>
            <person name="Jaffe D.B."/>
            <person name="Jagadeeshan S."/>
            <person name="Jeck W.R."/>
            <person name="Johnson J."/>
            <person name="Jones C.D."/>
            <person name="Jordan W.C."/>
            <person name="Karpen G.H."/>
            <person name="Kataoka E."/>
            <person name="Keightley P.D."/>
            <person name="Kheradpour P."/>
            <person name="Kirkness E.F."/>
            <person name="Koerich L.B."/>
            <person name="Kristiansen K."/>
            <person name="Kudrna D."/>
            <person name="Kulathinal R.J."/>
            <person name="Kumar S."/>
            <person name="Kwok R."/>
            <person name="Lander E."/>
            <person name="Langley C.H."/>
            <person name="Lapoint R."/>
            <person name="Lazzaro B.P."/>
            <person name="Lee S.J."/>
            <person name="Levesque L."/>
            <person name="Li R."/>
            <person name="Lin C.F."/>
            <person name="Lin M.F."/>
            <person name="Lindblad-Toh K."/>
            <person name="Llopart A."/>
            <person name="Long M."/>
            <person name="Low L."/>
            <person name="Lozovsky E."/>
            <person name="Lu J."/>
            <person name="Luo M."/>
            <person name="Machado C.A."/>
            <person name="Makalowski W."/>
            <person name="Marzo M."/>
            <person name="Matsuda M."/>
            <person name="Matzkin L."/>
            <person name="McAllister B."/>
            <person name="McBride C.S."/>
            <person name="McKernan B."/>
            <person name="McKernan K."/>
            <person name="Mendez-Lago M."/>
            <person name="Minx P."/>
            <person name="Mollenhauer M.U."/>
            <person name="Montooth K."/>
            <person name="Mount S.M."/>
            <person name="Mu X."/>
            <person name="Myers E."/>
            <person name="Negre B."/>
            <person name="Newfeld S."/>
            <person name="Nielsen R."/>
            <person name="Noor M.A."/>
            <person name="O'Grady P."/>
            <person name="Pachter L."/>
            <person name="Papaceit M."/>
            <person name="Parisi M.J."/>
            <person name="Parisi M."/>
            <person name="Parts L."/>
            <person name="Pedersen J.S."/>
            <person name="Pesole G."/>
            <person name="Phillippy A.M."/>
            <person name="Ponting C.P."/>
            <person name="Pop M."/>
            <person name="Porcelli D."/>
            <person name="Powell J.R."/>
            <person name="Prohaska S."/>
            <person name="Pruitt K."/>
            <person name="Puig M."/>
            <person name="Quesneville H."/>
            <person name="Ram K.R."/>
            <person name="Rand D."/>
            <person name="Rasmussen M.D."/>
            <person name="Reed L.K."/>
            <person name="Reenan R."/>
            <person name="Reily A."/>
            <person name="Remington K.A."/>
            <person name="Rieger T.T."/>
            <person name="Ritchie M.G."/>
            <person name="Robin C."/>
            <person name="Rogers Y.H."/>
            <person name="Rohde C."/>
            <person name="Rozas J."/>
            <person name="Rubenfield M.J."/>
            <person name="Ruiz A."/>
            <person name="Russo S."/>
            <person name="Salzberg S.L."/>
            <person name="Sanchez-Gracia A."/>
            <person name="Saranga D.J."/>
            <person name="Sato H."/>
            <person name="Schaeffer S.W."/>
            <person name="Schatz M.C."/>
            <person name="Schlenke T."/>
            <person name="Schwartz R."/>
            <person name="Segarra C."/>
            <person name="Singh R.S."/>
            <person name="Sirot L."/>
            <person name="Sirota M."/>
            <person name="Sisneros N.B."/>
            <person name="Smith C.D."/>
            <person name="Smith T.F."/>
            <person name="Spieth J."/>
            <person name="Stage D.E."/>
            <person name="Stark A."/>
            <person name="Stephan W."/>
            <person name="Strausberg R.L."/>
            <person name="Strempel S."/>
            <person name="Sturgill D."/>
            <person name="Sutton G."/>
            <person name="Sutton G.G."/>
            <person name="Tao W."/>
            <person name="Teichmann S."/>
            <person name="Tobari Y.N."/>
            <person name="Tomimura Y."/>
            <person name="Tsolas J.M."/>
            <person name="Valente V.L."/>
            <person name="Venter E."/>
            <person name="Venter J.C."/>
            <person name="Vicario S."/>
            <person name="Vieira F.G."/>
            <person name="Vilella A.J."/>
            <person name="Villasante A."/>
            <person name="Walenz B."/>
            <person name="Wang J."/>
            <person name="Wasserman M."/>
            <person name="Watts T."/>
            <person name="Wilson D."/>
            <person name="Wilson R.K."/>
            <person name="Wing R.A."/>
            <person name="Wolfner M.F."/>
            <person name="Wong A."/>
            <person name="Wong G.K."/>
            <person name="Wu C.I."/>
            <person name="Wu G."/>
            <person name="Yamamoto D."/>
            <person name="Yang H.P."/>
            <person name="Yang S.P."/>
            <person name="Yorke J.A."/>
            <person name="Yoshida K."/>
            <person name="Zdobnov E."/>
            <person name="Zhang P."/>
            <person name="Zhang Y."/>
            <person name="Zimin A.V."/>
            <person name="Baldwin J."/>
            <person name="Abdouelleil A."/>
            <person name="Abdulkadir J."/>
            <person name="Abebe A."/>
            <person name="Abera B."/>
            <person name="Abreu J."/>
            <person name="Acer S.C."/>
            <person name="Aftuck L."/>
            <person name="Alexander A."/>
            <person name="An P."/>
            <person name="Anderson E."/>
            <person name="Anderson S."/>
            <person name="Arachi H."/>
            <person name="Azer M."/>
            <person name="Bachantsang P."/>
            <person name="Barry A."/>
            <person name="Bayul T."/>
            <person name="Berlin A."/>
            <person name="Bessette D."/>
            <person name="Bloom T."/>
            <person name="Blye J."/>
            <person name="Boguslavskiy L."/>
            <person name="Bonnet C."/>
            <person name="Boukhgalter B."/>
            <person name="Bourzgui I."/>
            <person name="Brown A."/>
            <person name="Cahill P."/>
            <person name="Channer S."/>
            <person name="Cheshatsang Y."/>
            <person name="Chuda L."/>
            <person name="Citroen M."/>
            <person name="Collymore A."/>
            <person name="Cooke P."/>
            <person name="Costello M."/>
            <person name="D'Aco K."/>
            <person name="Daza R."/>
            <person name="De Haan G."/>
            <person name="DeGray S."/>
            <person name="DeMaso C."/>
            <person name="Dhargay N."/>
            <person name="Dooley K."/>
            <person name="Dooley E."/>
            <person name="Doricent M."/>
            <person name="Dorje P."/>
            <person name="Dorjee K."/>
            <person name="Dupes A."/>
            <person name="Elong R."/>
            <person name="Falk J."/>
            <person name="Farina A."/>
            <person name="Faro S."/>
            <person name="Ferguson D."/>
            <person name="Fisher S."/>
            <person name="Foley C.D."/>
            <person name="Franke A."/>
            <person name="Friedrich D."/>
            <person name="Gadbois L."/>
            <person name="Gearin G."/>
            <person name="Gearin C.R."/>
            <person name="Giannoukos G."/>
            <person name="Goode T."/>
            <person name="Graham J."/>
            <person name="Grandbois E."/>
            <person name="Grewal S."/>
            <person name="Gyaltsen K."/>
            <person name="Hafez N."/>
            <person name="Hagos B."/>
            <person name="Hall J."/>
            <person name="Henson C."/>
            <person name="Hollinger A."/>
            <person name="Honan T."/>
            <person name="Huard M.D."/>
            <person name="Hughes L."/>
            <person name="Hurhula B."/>
            <person name="Husby M.E."/>
            <person name="Kamat A."/>
            <person name="Kanga B."/>
            <person name="Kashin S."/>
            <person name="Khazanovich D."/>
            <person name="Kisner P."/>
            <person name="Lance K."/>
            <person name="Lara M."/>
            <person name="Lee W."/>
            <person name="Lennon N."/>
            <person name="Letendre F."/>
            <person name="LeVine R."/>
            <person name="Lipovsky A."/>
            <person name="Liu X."/>
            <person name="Liu J."/>
            <person name="Liu S."/>
            <person name="Lokyitsang T."/>
            <person name="Lokyitsang Y."/>
            <person name="Lubonja R."/>
            <person name="Lui A."/>
            <person name="MacDonald P."/>
            <person name="Magnisalis V."/>
            <person name="Maru K."/>
            <person name="Matthews C."/>
            <person name="McCusker W."/>
            <person name="McDonough S."/>
            <person name="Mehta T."/>
            <person name="Meldrim J."/>
            <person name="Meneus L."/>
            <person name="Mihai O."/>
            <person name="Mihalev A."/>
            <person name="Mihova T."/>
            <person name="Mittelman R."/>
            <person name="Mlenga V."/>
            <person name="Montmayeur A."/>
            <person name="Mulrain L."/>
            <person name="Navidi A."/>
            <person name="Naylor J."/>
            <person name="Negash T."/>
            <person name="Nguyen T."/>
            <person name="Nguyen N."/>
            <person name="Nicol R."/>
            <person name="Norbu C."/>
            <person name="Norbu N."/>
            <person name="Novod N."/>
            <person name="O'Neill B."/>
            <person name="Osman S."/>
            <person name="Markiewicz E."/>
            <person name="Oyono O.L."/>
            <person name="Patti C."/>
            <person name="Phunkhang P."/>
            <person name="Pierre F."/>
            <person name="Priest M."/>
            <person name="Raghuraman S."/>
            <person name="Rege F."/>
            <person name="Reyes R."/>
            <person name="Rise C."/>
            <person name="Rogov P."/>
            <person name="Ross K."/>
            <person name="Ryan E."/>
            <person name="Settipalli S."/>
            <person name="Shea T."/>
            <person name="Sherpa N."/>
            <person name="Shi L."/>
            <person name="Shih D."/>
            <person name="Sparrow T."/>
            <person name="Spaulding J."/>
            <person name="Stalker J."/>
            <person name="Stange-Thomann N."/>
            <person name="Stavropoulos S."/>
            <person name="Stone C."/>
            <person name="Strader C."/>
            <person name="Tesfaye S."/>
            <person name="Thomson T."/>
            <person name="Thoulutsang Y."/>
            <person name="Thoulutsang D."/>
            <person name="Topham K."/>
            <person name="Topping I."/>
            <person name="Tsamla T."/>
            <person name="Vassiliev H."/>
            <person name="Vo A."/>
            <person name="Wangchuk T."/>
            <person name="Wangdi T."/>
            <person name="Weiand M."/>
            <person name="Wilkinson J."/>
            <person name="Wilson A."/>
            <person name="Yadav S."/>
            <person name="Young G."/>
            <person name="Yu Q."/>
            <person name="Zembek L."/>
            <person name="Zhong D."/>
            <person name="Zimmer A."/>
            <person name="Zwirko Z."/>
            <person name="Jaffe D.B."/>
            <person name="Alvarez P."/>
            <person name="Brockman W."/>
            <person name="Butler J."/>
            <person name="Chin C."/>
            <person name="Gnerre S."/>
            <person name="Grabherr M."/>
            <person name="Kleber M."/>
            <person name="Mauceli E."/>
            <person name="MacCallum I."/>
        </authorList>
    </citation>
    <scope>NUCLEOTIDE SEQUENCE [LARGE SCALE GENOMIC DNA]</scope>
    <source>
        <strain evidence="14">white501</strain>
    </source>
</reference>
<dbReference type="EMBL" id="CM000366">
    <property type="protein sequence ID" value="EDX17493.1"/>
    <property type="molecule type" value="Genomic_DNA"/>
</dbReference>
<evidence type="ECO:0000256" key="4">
    <source>
        <dbReference type="ARBA" id="ARBA00022989"/>
    </source>
</evidence>
<evidence type="ECO:0000259" key="12">
    <source>
        <dbReference type="Pfam" id="PF10613"/>
    </source>
</evidence>
<dbReference type="HOGENOM" id="CLU_1121113_0_0_1"/>
<evidence type="ECO:0000256" key="9">
    <source>
        <dbReference type="ARBA" id="ARBA00023286"/>
    </source>
</evidence>
<evidence type="ECO:0000313" key="14">
    <source>
        <dbReference type="Proteomes" id="UP000000304"/>
    </source>
</evidence>
<proteinExistence type="predicted"/>
<feature type="transmembrane region" description="Helical" evidence="11">
    <location>
        <begin position="94"/>
        <end position="117"/>
    </location>
</feature>
<organism evidence="13 14">
    <name type="scientific">Drosophila simulans</name>
    <name type="common">Fruit fly</name>
    <dbReference type="NCBI Taxonomy" id="7240"/>
    <lineage>
        <taxon>Eukaryota</taxon>
        <taxon>Metazoa</taxon>
        <taxon>Ecdysozoa</taxon>
        <taxon>Arthropoda</taxon>
        <taxon>Hexapoda</taxon>
        <taxon>Insecta</taxon>
        <taxon>Pterygota</taxon>
        <taxon>Neoptera</taxon>
        <taxon>Endopterygota</taxon>
        <taxon>Diptera</taxon>
        <taxon>Brachycera</taxon>
        <taxon>Muscomorpha</taxon>
        <taxon>Ephydroidea</taxon>
        <taxon>Drosophilidae</taxon>
        <taxon>Drosophila</taxon>
        <taxon>Sophophora</taxon>
    </lineage>
</organism>
<keyword evidence="6 11" id="KW-0472">Membrane</keyword>
<name>B4R6W3_DROSI</name>
<keyword evidence="3 11" id="KW-0812">Transmembrane</keyword>
<keyword evidence="10" id="KW-0407">Ion channel</keyword>
<dbReference type="Gene3D" id="1.10.287.70">
    <property type="match status" value="1"/>
</dbReference>
<evidence type="ECO:0000256" key="2">
    <source>
        <dbReference type="ARBA" id="ARBA00022448"/>
    </source>
</evidence>
<dbReference type="PANTHER" id="PTHR18966">
    <property type="entry name" value="IONOTROPIC GLUTAMATE RECEPTOR"/>
    <property type="match status" value="1"/>
</dbReference>
<dbReference type="InterPro" id="IPR019594">
    <property type="entry name" value="Glu/Gly-bd"/>
</dbReference>
<dbReference type="Proteomes" id="UP000000304">
    <property type="component" value="Chromosome X"/>
</dbReference>
<keyword evidence="2" id="KW-0813">Transport</keyword>
<keyword evidence="8" id="KW-0325">Glycoprotein</keyword>
<dbReference type="OrthoDB" id="5984008at2759"/>
<dbReference type="SUPFAM" id="SSF53850">
    <property type="entry name" value="Periplasmic binding protein-like II"/>
    <property type="match status" value="1"/>
</dbReference>
<keyword evidence="7" id="KW-0675">Receptor</keyword>
<dbReference type="Gene3D" id="3.40.190.10">
    <property type="entry name" value="Periplasmic binding protein-like II"/>
    <property type="match status" value="1"/>
</dbReference>
<protein>
    <submittedName>
        <fullName evidence="13">GD16073</fullName>
    </submittedName>
</protein>
<dbReference type="GO" id="GO:0016020">
    <property type="term" value="C:membrane"/>
    <property type="evidence" value="ECO:0007669"/>
    <property type="project" value="UniProtKB-SubCell"/>
</dbReference>
<keyword evidence="4 11" id="KW-1133">Transmembrane helix</keyword>
<gene>
    <name evidence="13" type="primary">Dsim\GD16073</name>
    <name evidence="13" type="ORF">Dsim_GD16073</name>
</gene>
<evidence type="ECO:0000256" key="8">
    <source>
        <dbReference type="ARBA" id="ARBA00023180"/>
    </source>
</evidence>
<dbReference type="Pfam" id="PF10613">
    <property type="entry name" value="Lig_chan-Glu_bd"/>
    <property type="match status" value="1"/>
</dbReference>
<keyword evidence="5" id="KW-0406">Ion transport</keyword>
<evidence type="ECO:0000256" key="10">
    <source>
        <dbReference type="ARBA" id="ARBA00023303"/>
    </source>
</evidence>
<evidence type="ECO:0000256" key="11">
    <source>
        <dbReference type="SAM" id="Phobius"/>
    </source>
</evidence>
<evidence type="ECO:0000256" key="7">
    <source>
        <dbReference type="ARBA" id="ARBA00023170"/>
    </source>
</evidence>
<keyword evidence="9" id="KW-1071">Ligand-gated ion channel</keyword>
<evidence type="ECO:0000313" key="13">
    <source>
        <dbReference type="EMBL" id="EDX17493.1"/>
    </source>
</evidence>
<dbReference type="InterPro" id="IPR015683">
    <property type="entry name" value="Ionotropic_Glu_rcpt"/>
</dbReference>
<evidence type="ECO:0000256" key="6">
    <source>
        <dbReference type="ARBA" id="ARBA00023136"/>
    </source>
</evidence>
<sequence>MDFIIRLSQKLNLEFEIVAPEVGHMGELNEMGEWDGVVGDLVRGETEFAIAALKMYSEREEVMEFLPPYYEQTGISIAIRKPVRRTSLFKFMTVLRLEVWLSIVAALVGTAIMIWFMDKYSPYSSRNNRQAYPVCLPRVHPAGELLVRPYVVHAAGRRRSTQGHFRTDAGGRLLAVCRAHAGHIHGKSGCFPHRGAHADAGPVAGATGSTVKDKLHRGEGLRYSSILREHEVRRGHAVPDVEGAGPQC</sequence>
<dbReference type="PhylomeDB" id="B4R6W3"/>
<dbReference type="GO" id="GO:0015276">
    <property type="term" value="F:ligand-gated monoatomic ion channel activity"/>
    <property type="evidence" value="ECO:0007669"/>
    <property type="project" value="InterPro"/>
</dbReference>
<accession>B4R6W3</accession>